<feature type="region of interest" description="Disordered" evidence="1">
    <location>
        <begin position="1"/>
        <end position="28"/>
    </location>
</feature>
<dbReference type="PANTHER" id="PTHR33179">
    <property type="entry name" value="VQ MOTIF-CONTAINING PROTEIN"/>
    <property type="match status" value="1"/>
</dbReference>
<sequence length="280" mass="29880">MDSITSSSKEENESHAAVSQPPQLQSYGGFLQSNSQPIVFNDHLMMVSESSKLIGAPNSNSDYLNVLVNSPSAQPLGFTDRSLSMDARFCRNPARLLMMKSAAQGPVDQSLLTIESMGTGKASRRNRKKRTRASRKPQTTVMMTDTANFRAMVQEFTGIPVTSLVAPSHLHGAGVGLIWPNGSGLGSNLEPPLAYGGVLHGFQSYAGVQELGGAVFDPSRRAAQKGPDKHPIFPRTSMGGGCTDGPVNLSTAPAMDLSDGGDRTMLTDLNLCRISKRTNL</sequence>
<proteinExistence type="predicted"/>
<reference evidence="3 4" key="1">
    <citation type="journal article" date="2023" name="Hortic Res">
        <title>Pangenome of water caltrop reveals structural variations and asymmetric subgenome divergence after allopolyploidization.</title>
        <authorList>
            <person name="Zhang X."/>
            <person name="Chen Y."/>
            <person name="Wang L."/>
            <person name="Yuan Y."/>
            <person name="Fang M."/>
            <person name="Shi L."/>
            <person name="Lu R."/>
            <person name="Comes H.P."/>
            <person name="Ma Y."/>
            <person name="Chen Y."/>
            <person name="Huang G."/>
            <person name="Zhou Y."/>
            <person name="Zheng Z."/>
            <person name="Qiu Y."/>
        </authorList>
    </citation>
    <scope>NUCLEOTIDE SEQUENCE [LARGE SCALE GENOMIC DNA]</scope>
    <source>
        <strain evidence="3">F231</strain>
    </source>
</reference>
<feature type="domain" description="VQ" evidence="2">
    <location>
        <begin position="137"/>
        <end position="160"/>
    </location>
</feature>
<keyword evidence="4" id="KW-1185">Reference proteome</keyword>
<dbReference type="InterPro" id="IPR039609">
    <property type="entry name" value="VQ_15/22"/>
</dbReference>
<comment type="caution">
    <text evidence="3">The sequence shown here is derived from an EMBL/GenBank/DDBJ whole genome shotgun (WGS) entry which is preliminary data.</text>
</comment>
<dbReference type="InterPro" id="IPR008889">
    <property type="entry name" value="VQ"/>
</dbReference>
<dbReference type="Pfam" id="PF05678">
    <property type="entry name" value="VQ"/>
    <property type="match status" value="1"/>
</dbReference>
<name>A0AAN7KDE1_TRANT</name>
<feature type="region of interest" description="Disordered" evidence="1">
    <location>
        <begin position="117"/>
        <end position="138"/>
    </location>
</feature>
<feature type="compositionally biased region" description="Basic residues" evidence="1">
    <location>
        <begin position="122"/>
        <end position="135"/>
    </location>
</feature>
<accession>A0AAN7KDE1</accession>
<dbReference type="EMBL" id="JAXQNO010000022">
    <property type="protein sequence ID" value="KAK4766873.1"/>
    <property type="molecule type" value="Genomic_DNA"/>
</dbReference>
<organism evidence="3 4">
    <name type="scientific">Trapa natans</name>
    <name type="common">Water chestnut</name>
    <dbReference type="NCBI Taxonomy" id="22666"/>
    <lineage>
        <taxon>Eukaryota</taxon>
        <taxon>Viridiplantae</taxon>
        <taxon>Streptophyta</taxon>
        <taxon>Embryophyta</taxon>
        <taxon>Tracheophyta</taxon>
        <taxon>Spermatophyta</taxon>
        <taxon>Magnoliopsida</taxon>
        <taxon>eudicotyledons</taxon>
        <taxon>Gunneridae</taxon>
        <taxon>Pentapetalae</taxon>
        <taxon>rosids</taxon>
        <taxon>malvids</taxon>
        <taxon>Myrtales</taxon>
        <taxon>Lythraceae</taxon>
        <taxon>Trapa</taxon>
    </lineage>
</organism>
<protein>
    <recommendedName>
        <fullName evidence="2">VQ domain-containing protein</fullName>
    </recommendedName>
</protein>
<evidence type="ECO:0000259" key="2">
    <source>
        <dbReference type="Pfam" id="PF05678"/>
    </source>
</evidence>
<dbReference type="PANTHER" id="PTHR33179:SF83">
    <property type="entry name" value="VQ DOMAIN-CONTAINING PROTEIN"/>
    <property type="match status" value="1"/>
</dbReference>
<gene>
    <name evidence="3" type="ORF">SAY86_014624</name>
</gene>
<dbReference type="AlphaFoldDB" id="A0AAN7KDE1"/>
<evidence type="ECO:0000313" key="4">
    <source>
        <dbReference type="Proteomes" id="UP001346149"/>
    </source>
</evidence>
<evidence type="ECO:0000256" key="1">
    <source>
        <dbReference type="SAM" id="MobiDB-lite"/>
    </source>
</evidence>
<dbReference type="Proteomes" id="UP001346149">
    <property type="component" value="Unassembled WGS sequence"/>
</dbReference>
<evidence type="ECO:0000313" key="3">
    <source>
        <dbReference type="EMBL" id="KAK4766873.1"/>
    </source>
</evidence>
<feature type="region of interest" description="Disordered" evidence="1">
    <location>
        <begin position="219"/>
        <end position="241"/>
    </location>
</feature>